<feature type="region of interest" description="Disordered" evidence="3">
    <location>
        <begin position="182"/>
        <end position="205"/>
    </location>
</feature>
<dbReference type="PANTHER" id="PTHR31315:SF1">
    <property type="entry name" value="PROTEIN SIP5"/>
    <property type="match status" value="1"/>
</dbReference>
<feature type="region of interest" description="Disordered" evidence="3">
    <location>
        <begin position="300"/>
        <end position="335"/>
    </location>
</feature>
<keyword evidence="6" id="KW-1185">Reference proteome</keyword>
<feature type="compositionally biased region" description="Low complexity" evidence="3">
    <location>
        <begin position="28"/>
        <end position="46"/>
    </location>
</feature>
<reference evidence="5 6" key="1">
    <citation type="submission" date="2014-09" db="EMBL/GenBank/DDBJ databases">
        <authorList>
            <person name="Magalhaes I.L.F."/>
            <person name="Oliveira U."/>
            <person name="Santos F.R."/>
            <person name="Vidigal T.H.D.A."/>
            <person name="Brescovit A.D."/>
            <person name="Santos A.J."/>
        </authorList>
    </citation>
    <scope>NUCLEOTIDE SEQUENCE [LARGE SCALE GENOMIC DNA]</scope>
</reference>
<accession>A0A0P1BCT1</accession>
<dbReference type="InterPro" id="IPR039301">
    <property type="entry name" value="Sip5/DA2"/>
</dbReference>
<feature type="compositionally biased region" description="Gly residues" evidence="3">
    <location>
        <begin position="18"/>
        <end position="27"/>
    </location>
</feature>
<dbReference type="GO" id="GO:0008270">
    <property type="term" value="F:zinc ion binding"/>
    <property type="evidence" value="ECO:0007669"/>
    <property type="project" value="UniProtKB-KW"/>
</dbReference>
<feature type="compositionally biased region" description="Polar residues" evidence="3">
    <location>
        <begin position="526"/>
        <end position="540"/>
    </location>
</feature>
<dbReference type="PROSITE" id="PS50089">
    <property type="entry name" value="ZF_RING_2"/>
    <property type="match status" value="1"/>
</dbReference>
<sequence length="575" mass="59048">MGQNATRPVNLAGEAGSSRGGHSGQGSSGSASGSRDRSSASSGPASVAHLPPVIVDGGHTIPQGVYPGAPQDFHHQIVRSLIIARKLCPFYPTVDDDDEGQAGNGDFATEEDTVGRPATECPICFLTFPASLNRTRCCGQPICTECFVQIKRADPNHTNPPSSEPASCPYCMTNEFGVVYSPRSKQSLPTSPSSPGSSGIQGFSGTEGAAGLAELAAGGSRVPTRRRSAKATDADVVTVDMVRPDWEEKLQSALAAIARRANRRIIMRQVGDRLIPIGVSSSRMGAELPVGDGPGGTIILREGENWGQQAGTPGTERSSRRRRGPFGLPGDGPDMEELMMAEAMRLSLLEHEEQQRRQAAASVASTSAAPASAPAASTAFSNTSERTASALPALPNSASVLHTDSPPRTQTASSSSTPATIPARSRAAGGSSFSEDAMPSPGPATRVTSSSSPLSTSAALSTSTSRPVDFGLTPGMMAELSELVEAPLSGVVTHTHAEGSLQRAAPMAAAARNAAHSRNSSAISAPGSQPGSYGANSAGSTPVHGSPSRPLNPNNPFRQAHSRAASANPAQGSPR</sequence>
<protein>
    <submittedName>
        <fullName evidence="5">Putative Zn-finger protein</fullName>
    </submittedName>
</protein>
<dbReference type="AlphaFoldDB" id="A0A0P1BCT1"/>
<keyword evidence="2" id="KW-0479">Metal-binding</keyword>
<feature type="compositionally biased region" description="Low complexity" evidence="3">
    <location>
        <begin position="388"/>
        <end position="399"/>
    </location>
</feature>
<dbReference type="CDD" id="cd24139">
    <property type="entry name" value="SIP5-like"/>
    <property type="match status" value="1"/>
</dbReference>
<dbReference type="STRING" id="401625.A0A0P1BCT1"/>
<evidence type="ECO:0000313" key="6">
    <source>
        <dbReference type="Proteomes" id="UP000054845"/>
    </source>
</evidence>
<feature type="compositionally biased region" description="Low complexity" evidence="3">
    <location>
        <begin position="187"/>
        <end position="205"/>
    </location>
</feature>
<dbReference type="PANTHER" id="PTHR31315">
    <property type="entry name" value="PROTEIN SIP5"/>
    <property type="match status" value="1"/>
</dbReference>
<dbReference type="Proteomes" id="UP000054845">
    <property type="component" value="Unassembled WGS sequence"/>
</dbReference>
<keyword evidence="2" id="KW-0862">Zinc</keyword>
<evidence type="ECO:0000259" key="4">
    <source>
        <dbReference type="PROSITE" id="PS50089"/>
    </source>
</evidence>
<feature type="compositionally biased region" description="Low complexity" evidence="3">
    <location>
        <begin position="359"/>
        <end position="379"/>
    </location>
</feature>
<dbReference type="EMBL" id="CCYA01000192">
    <property type="protein sequence ID" value="CEH13039.1"/>
    <property type="molecule type" value="Genomic_DNA"/>
</dbReference>
<dbReference type="InterPro" id="IPR001841">
    <property type="entry name" value="Znf_RING"/>
</dbReference>
<feature type="compositionally biased region" description="Low complexity" evidence="3">
    <location>
        <begin position="448"/>
        <end position="465"/>
    </location>
</feature>
<feature type="compositionally biased region" description="Polar residues" evidence="3">
    <location>
        <begin position="306"/>
        <end position="316"/>
    </location>
</feature>
<feature type="region of interest" description="Disordered" evidence="3">
    <location>
        <begin position="1"/>
        <end position="54"/>
    </location>
</feature>
<dbReference type="OrthoDB" id="21471at2759"/>
<comment type="similarity">
    <text evidence="1">Belongs to the SIP5 family.</text>
</comment>
<feature type="region of interest" description="Disordered" evidence="3">
    <location>
        <begin position="512"/>
        <end position="575"/>
    </location>
</feature>
<feature type="region of interest" description="Disordered" evidence="3">
    <location>
        <begin position="351"/>
        <end position="467"/>
    </location>
</feature>
<organism evidence="5 6">
    <name type="scientific">Ceraceosorus bombacis</name>
    <dbReference type="NCBI Taxonomy" id="401625"/>
    <lineage>
        <taxon>Eukaryota</taxon>
        <taxon>Fungi</taxon>
        <taxon>Dikarya</taxon>
        <taxon>Basidiomycota</taxon>
        <taxon>Ustilaginomycotina</taxon>
        <taxon>Exobasidiomycetes</taxon>
        <taxon>Ceraceosorales</taxon>
        <taxon>Ceraceosoraceae</taxon>
        <taxon>Ceraceosorus</taxon>
    </lineage>
</organism>
<evidence type="ECO:0000256" key="2">
    <source>
        <dbReference type="PROSITE-ProRule" id="PRU00175"/>
    </source>
</evidence>
<evidence type="ECO:0000313" key="5">
    <source>
        <dbReference type="EMBL" id="CEH13039.1"/>
    </source>
</evidence>
<feature type="compositionally biased region" description="Low complexity" evidence="3">
    <location>
        <begin position="512"/>
        <end position="525"/>
    </location>
</feature>
<feature type="domain" description="RING-type" evidence="4">
    <location>
        <begin position="121"/>
        <end position="171"/>
    </location>
</feature>
<name>A0A0P1BCT1_9BASI</name>
<dbReference type="GO" id="GO:0005737">
    <property type="term" value="C:cytoplasm"/>
    <property type="evidence" value="ECO:0007669"/>
    <property type="project" value="TreeGrafter"/>
</dbReference>
<feature type="compositionally biased region" description="Low complexity" evidence="3">
    <location>
        <begin position="406"/>
        <end position="432"/>
    </location>
</feature>
<proteinExistence type="inferred from homology"/>
<keyword evidence="2" id="KW-0863">Zinc-finger</keyword>
<evidence type="ECO:0000256" key="3">
    <source>
        <dbReference type="SAM" id="MobiDB-lite"/>
    </source>
</evidence>
<evidence type="ECO:0000256" key="1">
    <source>
        <dbReference type="ARBA" id="ARBA00010402"/>
    </source>
</evidence>